<dbReference type="AlphaFoldDB" id="A0A2A2JU70"/>
<dbReference type="EMBL" id="LIAE01010218">
    <property type="protein sequence ID" value="PAV65213.1"/>
    <property type="molecule type" value="Genomic_DNA"/>
</dbReference>
<feature type="region of interest" description="Disordered" evidence="1">
    <location>
        <begin position="58"/>
        <end position="96"/>
    </location>
</feature>
<proteinExistence type="predicted"/>
<organism evidence="2 3">
    <name type="scientific">Diploscapter pachys</name>
    <dbReference type="NCBI Taxonomy" id="2018661"/>
    <lineage>
        <taxon>Eukaryota</taxon>
        <taxon>Metazoa</taxon>
        <taxon>Ecdysozoa</taxon>
        <taxon>Nematoda</taxon>
        <taxon>Chromadorea</taxon>
        <taxon>Rhabditida</taxon>
        <taxon>Rhabditina</taxon>
        <taxon>Rhabditomorpha</taxon>
        <taxon>Rhabditoidea</taxon>
        <taxon>Rhabditidae</taxon>
        <taxon>Diploscapter</taxon>
    </lineage>
</organism>
<comment type="caution">
    <text evidence="2">The sequence shown here is derived from an EMBL/GenBank/DDBJ whole genome shotgun (WGS) entry which is preliminary data.</text>
</comment>
<dbReference type="Proteomes" id="UP000218231">
    <property type="component" value="Unassembled WGS sequence"/>
</dbReference>
<reference evidence="2 3" key="1">
    <citation type="journal article" date="2017" name="Curr. Biol.">
        <title>Genome architecture and evolution of a unichromosomal asexual nematode.</title>
        <authorList>
            <person name="Fradin H."/>
            <person name="Zegar C."/>
            <person name="Gutwein M."/>
            <person name="Lucas J."/>
            <person name="Kovtun M."/>
            <person name="Corcoran D."/>
            <person name="Baugh L.R."/>
            <person name="Kiontke K."/>
            <person name="Gunsalus K."/>
            <person name="Fitch D.H."/>
            <person name="Piano F."/>
        </authorList>
    </citation>
    <scope>NUCLEOTIDE SEQUENCE [LARGE SCALE GENOMIC DNA]</scope>
    <source>
        <strain evidence="2">PF1309</strain>
    </source>
</reference>
<name>A0A2A2JU70_9BILA</name>
<dbReference type="OrthoDB" id="5803277at2759"/>
<accession>A0A2A2JU70</accession>
<evidence type="ECO:0000256" key="1">
    <source>
        <dbReference type="SAM" id="MobiDB-lite"/>
    </source>
</evidence>
<feature type="compositionally biased region" description="Low complexity" evidence="1">
    <location>
        <begin position="67"/>
        <end position="84"/>
    </location>
</feature>
<evidence type="ECO:0000313" key="2">
    <source>
        <dbReference type="EMBL" id="PAV65213.1"/>
    </source>
</evidence>
<protein>
    <submittedName>
        <fullName evidence="2">Uncharacterized protein</fullName>
    </submittedName>
</protein>
<gene>
    <name evidence="2" type="ORF">WR25_14536</name>
</gene>
<keyword evidence="3" id="KW-1185">Reference proteome</keyword>
<sequence>MVMCDTAPESPSNNIAPHRGFNAKAREVLIGNDDIHLNGMPPKSCSDFDLRRKLAGTVKRTDSNATNNSNSPKSQSSVQSISEQPAFDSIGDETSMKKHKKLAQIGKTRSCVEFKTDKRLIRTFQEENILKMPSIESDIGSYPAPSCGEIEDLTLGLDNMGKAQIYSVTNDERKKNVKKWLDKQ</sequence>
<evidence type="ECO:0000313" key="3">
    <source>
        <dbReference type="Proteomes" id="UP000218231"/>
    </source>
</evidence>